<dbReference type="GO" id="GO:0016987">
    <property type="term" value="F:sigma factor activity"/>
    <property type="evidence" value="ECO:0007669"/>
    <property type="project" value="UniProtKB-KW"/>
</dbReference>
<evidence type="ECO:0000313" key="8">
    <source>
        <dbReference type="Proteomes" id="UP000005316"/>
    </source>
</evidence>
<comment type="caution">
    <text evidence="7">The sequence shown here is derived from an EMBL/GenBank/DDBJ whole genome shotgun (WGS) entry which is preliminary data.</text>
</comment>
<gene>
    <name evidence="7" type="ORF">HMPREF9372_0021</name>
</gene>
<dbReference type="GO" id="GO:0003677">
    <property type="term" value="F:DNA binding"/>
    <property type="evidence" value="ECO:0007669"/>
    <property type="project" value="InterPro"/>
</dbReference>
<sequence>MLNLKWFEGEDSRLNKEEKDFELERVMIKYGNELMRLAFSYVKDTETAKDMVQNSFIKCYKNLDSFRYDSQIKTWLYRITINECKDHLKSWNYKMVQVKSFINETAKSILPSTEKTVIEKYRNKKIKDTVFSLPKVYREVVYLYYYDSLNMEEIAEVLDIPVNTVKTRLRRAKQRLELMIREAELNGR</sequence>
<dbReference type="SUPFAM" id="SSF88946">
    <property type="entry name" value="Sigma2 domain of RNA polymerase sigma factors"/>
    <property type="match status" value="1"/>
</dbReference>
<dbReference type="SUPFAM" id="SSF88659">
    <property type="entry name" value="Sigma3 and sigma4 domains of RNA polymerase sigma factors"/>
    <property type="match status" value="1"/>
</dbReference>
<dbReference type="Gene3D" id="1.10.10.10">
    <property type="entry name" value="Winged helix-like DNA-binding domain superfamily/Winged helix DNA-binding domain"/>
    <property type="match status" value="1"/>
</dbReference>
<dbReference type="GO" id="GO:0000428">
    <property type="term" value="C:DNA-directed RNA polymerase complex"/>
    <property type="evidence" value="ECO:0007669"/>
    <property type="project" value="UniProtKB-KW"/>
</dbReference>
<evidence type="ECO:0000256" key="3">
    <source>
        <dbReference type="ARBA" id="ARBA00023082"/>
    </source>
</evidence>
<feature type="domain" description="RNA polymerase sigma-70 region 2" evidence="5">
    <location>
        <begin position="29"/>
        <end position="90"/>
    </location>
</feature>
<dbReference type="InterPro" id="IPR013249">
    <property type="entry name" value="RNA_pol_sigma70_r4_t2"/>
</dbReference>
<dbReference type="AlphaFoldDB" id="F9DMJ1"/>
<keyword evidence="7" id="KW-0240">DNA-directed RNA polymerase</keyword>
<reference evidence="7 8" key="1">
    <citation type="submission" date="2011-04" db="EMBL/GenBank/DDBJ databases">
        <authorList>
            <person name="Muzny D."/>
            <person name="Qin X."/>
            <person name="Deng J."/>
            <person name="Jiang H."/>
            <person name="Liu Y."/>
            <person name="Qu J."/>
            <person name="Song X.-Z."/>
            <person name="Zhang L."/>
            <person name="Thornton R."/>
            <person name="Coyle M."/>
            <person name="Francisco L."/>
            <person name="Jackson L."/>
            <person name="Javaid M."/>
            <person name="Korchina V."/>
            <person name="Kovar C."/>
            <person name="Mata R."/>
            <person name="Mathew T."/>
            <person name="Ngo R."/>
            <person name="Nguyen L."/>
            <person name="Nguyen N."/>
            <person name="Okwuonu G."/>
            <person name="Ongeri F."/>
            <person name="Pham C."/>
            <person name="Simmons D."/>
            <person name="Wilczek-Boney K."/>
            <person name="Hale W."/>
            <person name="Jakkamsetti A."/>
            <person name="Pham P."/>
            <person name="Ruth R."/>
            <person name="San Lucas F."/>
            <person name="Warren J."/>
            <person name="Zhang J."/>
            <person name="Zhao Z."/>
            <person name="Zhou C."/>
            <person name="Zhu D."/>
            <person name="Lee S."/>
            <person name="Bess C."/>
            <person name="Blankenburg K."/>
            <person name="Forbes L."/>
            <person name="Fu Q."/>
            <person name="Gubbala S."/>
            <person name="Hirani K."/>
            <person name="Jayaseelan J.C."/>
            <person name="Lara F."/>
            <person name="Munidasa M."/>
            <person name="Palculict T."/>
            <person name="Patil S."/>
            <person name="Pu L.-L."/>
            <person name="Saada N."/>
            <person name="Tang L."/>
            <person name="Weissenberger G."/>
            <person name="Zhu Y."/>
            <person name="Hemphill L."/>
            <person name="Shang Y."/>
            <person name="Youmans B."/>
            <person name="Ayvaz T."/>
            <person name="Ross M."/>
            <person name="Santibanez J."/>
            <person name="Aqrawi P."/>
            <person name="Gross S."/>
            <person name="Joshi V."/>
            <person name="Fowler G."/>
            <person name="Nazareth L."/>
            <person name="Reid J."/>
            <person name="Worley K."/>
            <person name="Petrosino J."/>
            <person name="Highlander S."/>
            <person name="Gibbs R."/>
        </authorList>
    </citation>
    <scope>NUCLEOTIDE SEQUENCE [LARGE SCALE GENOMIC DNA]</scope>
    <source>
        <strain evidence="7 8">2681</strain>
    </source>
</reference>
<proteinExistence type="inferred from homology"/>
<dbReference type="Proteomes" id="UP000005316">
    <property type="component" value="Unassembled WGS sequence"/>
</dbReference>
<dbReference type="GO" id="GO:0006352">
    <property type="term" value="P:DNA-templated transcription initiation"/>
    <property type="evidence" value="ECO:0007669"/>
    <property type="project" value="InterPro"/>
</dbReference>
<evidence type="ECO:0000256" key="1">
    <source>
        <dbReference type="ARBA" id="ARBA00010641"/>
    </source>
</evidence>
<dbReference type="EMBL" id="AFPZ01000001">
    <property type="protein sequence ID" value="EGQ27979.1"/>
    <property type="molecule type" value="Genomic_DNA"/>
</dbReference>
<evidence type="ECO:0000259" key="6">
    <source>
        <dbReference type="Pfam" id="PF08281"/>
    </source>
</evidence>
<dbReference type="Gene3D" id="1.10.1740.10">
    <property type="match status" value="1"/>
</dbReference>
<dbReference type="Pfam" id="PF04542">
    <property type="entry name" value="Sigma70_r2"/>
    <property type="match status" value="1"/>
</dbReference>
<dbReference type="NCBIfam" id="NF006930">
    <property type="entry name" value="PRK09415.1"/>
    <property type="match status" value="1"/>
</dbReference>
<dbReference type="PANTHER" id="PTHR43133">
    <property type="entry name" value="RNA POLYMERASE ECF-TYPE SIGMA FACTO"/>
    <property type="match status" value="1"/>
</dbReference>
<dbReference type="CDD" id="cd06171">
    <property type="entry name" value="Sigma70_r4"/>
    <property type="match status" value="1"/>
</dbReference>
<dbReference type="STRING" id="759851.SAMN04244570_0934"/>
<dbReference type="InterPro" id="IPR014284">
    <property type="entry name" value="RNA_pol_sigma-70_dom"/>
</dbReference>
<evidence type="ECO:0000259" key="5">
    <source>
        <dbReference type="Pfam" id="PF04542"/>
    </source>
</evidence>
<name>F9DMJ1_9BACL</name>
<comment type="similarity">
    <text evidence="1">Belongs to the sigma-70 factor family. ECF subfamily.</text>
</comment>
<evidence type="ECO:0000313" key="7">
    <source>
        <dbReference type="EMBL" id="EGQ27979.1"/>
    </source>
</evidence>
<organism evidence="7 8">
    <name type="scientific">Sporosarcina newyorkensis 2681</name>
    <dbReference type="NCBI Taxonomy" id="1027292"/>
    <lineage>
        <taxon>Bacteria</taxon>
        <taxon>Bacillati</taxon>
        <taxon>Bacillota</taxon>
        <taxon>Bacilli</taxon>
        <taxon>Bacillales</taxon>
        <taxon>Caryophanaceae</taxon>
        <taxon>Sporosarcina</taxon>
    </lineage>
</organism>
<dbReference type="eggNOG" id="COG1595">
    <property type="taxonomic scope" value="Bacteria"/>
</dbReference>
<dbReference type="InterPro" id="IPR013325">
    <property type="entry name" value="RNA_pol_sigma_r2"/>
</dbReference>
<dbReference type="InterPro" id="IPR013324">
    <property type="entry name" value="RNA_pol_sigma_r3/r4-like"/>
</dbReference>
<dbReference type="PANTHER" id="PTHR43133:SF60">
    <property type="entry name" value="RNA POLYMERASE SIGMA FACTOR SIGV"/>
    <property type="match status" value="1"/>
</dbReference>
<dbReference type="InterPro" id="IPR039425">
    <property type="entry name" value="RNA_pol_sigma-70-like"/>
</dbReference>
<dbReference type="InterPro" id="IPR036388">
    <property type="entry name" value="WH-like_DNA-bd_sf"/>
</dbReference>
<dbReference type="NCBIfam" id="TIGR02937">
    <property type="entry name" value="sigma70-ECF"/>
    <property type="match status" value="1"/>
</dbReference>
<keyword evidence="4" id="KW-0804">Transcription</keyword>
<dbReference type="HOGENOM" id="CLU_047691_3_1_9"/>
<protein>
    <submittedName>
        <fullName evidence="7">ECF family DNA-directed RNA polymerase sigma subunit SigW</fullName>
    </submittedName>
</protein>
<accession>F9DMJ1</accession>
<dbReference type="InterPro" id="IPR007627">
    <property type="entry name" value="RNA_pol_sigma70_r2"/>
</dbReference>
<feature type="domain" description="RNA polymerase sigma factor 70 region 4 type 2" evidence="6">
    <location>
        <begin position="132"/>
        <end position="176"/>
    </location>
</feature>
<evidence type="ECO:0000256" key="2">
    <source>
        <dbReference type="ARBA" id="ARBA00023015"/>
    </source>
</evidence>
<dbReference type="Pfam" id="PF08281">
    <property type="entry name" value="Sigma70_r4_2"/>
    <property type="match status" value="1"/>
</dbReference>
<keyword evidence="3" id="KW-0731">Sigma factor</keyword>
<evidence type="ECO:0000256" key="4">
    <source>
        <dbReference type="ARBA" id="ARBA00023163"/>
    </source>
</evidence>
<keyword evidence="2" id="KW-0805">Transcription regulation</keyword>